<dbReference type="AlphaFoldDB" id="A0A918T941"/>
<keyword evidence="4" id="KW-1185">Reference proteome</keyword>
<dbReference type="RefSeq" id="WP_189983087.1">
    <property type="nucleotide sequence ID" value="NZ_BMUL01000024.1"/>
</dbReference>
<name>A0A918T941_9ACTN</name>
<comment type="caution">
    <text evidence="3">The sequence shown here is derived from an EMBL/GenBank/DDBJ whole genome shotgun (WGS) entry which is preliminary data.</text>
</comment>
<feature type="domain" description="Bulb-type lectin" evidence="2">
    <location>
        <begin position="51"/>
        <end position="159"/>
    </location>
</feature>
<accession>A0A918T941</accession>
<organism evidence="3 4">
    <name type="scientific">Streptomyces termitum</name>
    <dbReference type="NCBI Taxonomy" id="67368"/>
    <lineage>
        <taxon>Bacteria</taxon>
        <taxon>Bacillati</taxon>
        <taxon>Actinomycetota</taxon>
        <taxon>Actinomycetes</taxon>
        <taxon>Kitasatosporales</taxon>
        <taxon>Streptomycetaceae</taxon>
        <taxon>Streptomyces</taxon>
    </lineage>
</organism>
<evidence type="ECO:0000256" key="1">
    <source>
        <dbReference type="SAM" id="SignalP"/>
    </source>
</evidence>
<dbReference type="InterPro" id="IPR001480">
    <property type="entry name" value="Bulb-type_lectin_dom"/>
</dbReference>
<dbReference type="EMBL" id="BMUL01000024">
    <property type="protein sequence ID" value="GHB08722.1"/>
    <property type="molecule type" value="Genomic_DNA"/>
</dbReference>
<dbReference type="SMART" id="SM00108">
    <property type="entry name" value="B_lectin"/>
    <property type="match status" value="1"/>
</dbReference>
<evidence type="ECO:0000313" key="3">
    <source>
        <dbReference type="EMBL" id="GHB08722.1"/>
    </source>
</evidence>
<dbReference type="PROSITE" id="PS50927">
    <property type="entry name" value="BULB_LECTIN"/>
    <property type="match status" value="1"/>
</dbReference>
<protein>
    <recommendedName>
        <fullName evidence="2">Bulb-type lectin domain-containing protein</fullName>
    </recommendedName>
</protein>
<feature type="signal peptide" evidence="1">
    <location>
        <begin position="1"/>
        <end position="32"/>
    </location>
</feature>
<sequence length="180" mass="18531">MRLTRHPFAAHTAVAVGAALAVAGLLAGPAAAAPAAAPASTATVAAASAGDTIIRGTSMLARGEAWYSPDGRTMLAMQGDGHAVLYHDGVAIWTARGSYGVGNQLYMQADGNLVVYDAGMRAVWNSQTHSHTGAYLAVQNAGNLVVYYGSTPLWWSNFRPGGPGDPEDPGCLPRPGRLCP</sequence>
<reference evidence="3" key="1">
    <citation type="journal article" date="2014" name="Int. J. Syst. Evol. Microbiol.">
        <title>Complete genome sequence of Corynebacterium casei LMG S-19264T (=DSM 44701T), isolated from a smear-ripened cheese.</title>
        <authorList>
            <consortium name="US DOE Joint Genome Institute (JGI-PGF)"/>
            <person name="Walter F."/>
            <person name="Albersmeier A."/>
            <person name="Kalinowski J."/>
            <person name="Ruckert C."/>
        </authorList>
    </citation>
    <scope>NUCLEOTIDE SEQUENCE</scope>
    <source>
        <strain evidence="3">JCM 4518</strain>
    </source>
</reference>
<reference evidence="3" key="2">
    <citation type="submission" date="2020-09" db="EMBL/GenBank/DDBJ databases">
        <authorList>
            <person name="Sun Q."/>
            <person name="Ohkuma M."/>
        </authorList>
    </citation>
    <scope>NUCLEOTIDE SEQUENCE</scope>
    <source>
        <strain evidence="3">JCM 4518</strain>
    </source>
</reference>
<dbReference type="Proteomes" id="UP000644020">
    <property type="component" value="Unassembled WGS sequence"/>
</dbReference>
<dbReference type="InterPro" id="IPR036426">
    <property type="entry name" value="Bulb-type_lectin_dom_sf"/>
</dbReference>
<proteinExistence type="predicted"/>
<evidence type="ECO:0000259" key="2">
    <source>
        <dbReference type="PROSITE" id="PS50927"/>
    </source>
</evidence>
<dbReference type="SUPFAM" id="SSF51110">
    <property type="entry name" value="alpha-D-mannose-specific plant lectins"/>
    <property type="match status" value="1"/>
</dbReference>
<evidence type="ECO:0000313" key="4">
    <source>
        <dbReference type="Proteomes" id="UP000644020"/>
    </source>
</evidence>
<dbReference type="Gene3D" id="2.90.10.10">
    <property type="entry name" value="Bulb-type lectin domain"/>
    <property type="match status" value="2"/>
</dbReference>
<keyword evidence="1" id="KW-0732">Signal</keyword>
<feature type="chain" id="PRO_5037457876" description="Bulb-type lectin domain-containing protein" evidence="1">
    <location>
        <begin position="33"/>
        <end position="180"/>
    </location>
</feature>
<gene>
    <name evidence="3" type="ORF">GCM10010305_59670</name>
</gene>